<name>A0A4R6J0J5_9BACT</name>
<gene>
    <name evidence="1" type="ORF">BC659_0790</name>
</gene>
<protein>
    <submittedName>
        <fullName evidence="1">Uncharacterized protein</fullName>
    </submittedName>
</protein>
<dbReference type="EMBL" id="SNWP01000010">
    <property type="protein sequence ID" value="TDO28710.1"/>
    <property type="molecule type" value="Genomic_DNA"/>
</dbReference>
<comment type="caution">
    <text evidence="1">The sequence shown here is derived from an EMBL/GenBank/DDBJ whole genome shotgun (WGS) entry which is preliminary data.</text>
</comment>
<evidence type="ECO:0000313" key="2">
    <source>
        <dbReference type="Proteomes" id="UP000295741"/>
    </source>
</evidence>
<proteinExistence type="predicted"/>
<keyword evidence="2" id="KW-1185">Reference proteome</keyword>
<accession>A0A4R6J0J5</accession>
<sequence>MSGDKVNIHAKSWYRLNGVTSGSPVSPLADLVAALAGGVAQSAAGKYTAGELVSGGALSPGMTDMLNARSDSSSKPKAYVNWVLFDEQFKYVAGGSGFDQVGSDQELKQHILSNLPVTKNGYLYIYS</sequence>
<dbReference type="Proteomes" id="UP000295741">
    <property type="component" value="Unassembled WGS sequence"/>
</dbReference>
<organism evidence="1 2">
    <name type="scientific">Sediminibacterium goheungense</name>
    <dbReference type="NCBI Taxonomy" id="1086393"/>
    <lineage>
        <taxon>Bacteria</taxon>
        <taxon>Pseudomonadati</taxon>
        <taxon>Bacteroidota</taxon>
        <taxon>Chitinophagia</taxon>
        <taxon>Chitinophagales</taxon>
        <taxon>Chitinophagaceae</taxon>
        <taxon>Sediminibacterium</taxon>
    </lineage>
</organism>
<evidence type="ECO:0000313" key="1">
    <source>
        <dbReference type="EMBL" id="TDO28710.1"/>
    </source>
</evidence>
<reference evidence="1 2" key="1">
    <citation type="submission" date="2019-03" db="EMBL/GenBank/DDBJ databases">
        <title>Genomic Encyclopedia of Archaeal and Bacterial Type Strains, Phase II (KMG-II): from individual species to whole genera.</title>
        <authorList>
            <person name="Goeker M."/>
        </authorList>
    </citation>
    <scope>NUCLEOTIDE SEQUENCE [LARGE SCALE GENOMIC DNA]</scope>
    <source>
        <strain evidence="1 2">DSM 28323</strain>
    </source>
</reference>
<dbReference type="AlphaFoldDB" id="A0A4R6J0J5"/>